<name>A0A3G6RSH8_CHRLC</name>
<sequence>MNKILLTIFLLLIPIQLLFAQRDTEHWFAPMMKRNTNSAEQQGLYFSTDSTTPFPVEIYNNNILIGTITVSKGNPQVFNVPIQNMITTSQTDLFTPVTMGLYTKGTKPYFVTFRFSSLNHAEILTSKGKAGIGKQFYAAMAPITQTNVSGLNFTTGIMATENNTKVTVSGYSTTVVFSNNTTGATNPSMSFTLNKGQSYIIEGDGNTTENRKGFIGAKIEADKPISVTNGNFNGQFSLASSLLGFGTDIIMDQSVPVDRLGNEFVVVKGNANVDEQMEDALIIATENNTQVFINNATTPAVTLNEGQSYRVNELSNTNYINQGNNHYNMYIRTTKNVYVYQLLAGVANDSGRATGGFNYIPPLNCFLPRKIDEIGMINILPPTTNTVKLNILTETGAAVTVNGATPPAAQGPYPVSGTSNWVSYSVPNVTGNITVASTKAVTAGISGGSGAVGYGGYFAGFSSIPVIAKQNGECIPGLVLEIDDSFDTYQWYRNNTLITGATSNSYTPTQSGNYTVKITIGTCPPVTTPVYKVYTCVKKTTINDTLCDGAKQYTPNFTSSTQTVVPGTVTIITPPTNGTAVINPTTGVITYTPNTNYSGPDTVVYKFCGNNPDFTDCEEVTLKLTVSANPVVNDTSLRTCFLGTNAATGLFDLTTANVTTTTNITKKYYPSLADAQAGTNEILNPTTYTAPTGVVYVRVTNANGCYRIAQVTLTVMPPVKSDVLVDKIICMEGKTTLDAGPGFKSYEWSTGATTQVINNAGVGTYWVKLKTGECITTQTVKIYASEHPVITNIDISGNTVTIYVIGGTPPYKYSVDNINWQDSNVFTNMPRGNANVYVKDNYNCNPINIEITIANLINVITPNEDGINDVIDYSSFAIKKNLVISIFDRYGAKIFQADKSNGYKWNGTSGGKTKVPTGSYWYEISWNEPNSKQTAIKYTGWILVKNRE</sequence>
<reference evidence="3 4" key="1">
    <citation type="submission" date="2018-01" db="EMBL/GenBank/DDBJ databases">
        <title>Draft genome sequences of Chryseobacterium lactis NCTC11390, Chryseobacterium oncorhynchi 701B-08, and Chryseobacterium viscerum 687B-08.</title>
        <authorList>
            <person name="Jeong J.-J."/>
            <person name="Lee Y.J."/>
            <person name="Park B."/>
            <person name="Choi I.-G."/>
            <person name="Kim K.D."/>
        </authorList>
    </citation>
    <scope>NUCLEOTIDE SEQUENCE [LARGE SCALE GENOMIC DNA]</scope>
    <source>
        <strain evidence="3 4">NCTC11390</strain>
    </source>
</reference>
<accession>A0A3G6RSH8</accession>
<dbReference type="NCBIfam" id="TIGR04131">
    <property type="entry name" value="Bac_Flav_CTERM"/>
    <property type="match status" value="1"/>
</dbReference>
<dbReference type="Proteomes" id="UP000279972">
    <property type="component" value="Chromosome"/>
</dbReference>
<evidence type="ECO:0000313" key="5">
    <source>
        <dbReference type="Proteomes" id="UP000279972"/>
    </source>
</evidence>
<dbReference type="Proteomes" id="UP000236262">
    <property type="component" value="Unassembled WGS sequence"/>
</dbReference>
<dbReference type="Pfam" id="PF17517">
    <property type="entry name" value="IgGFc_binding"/>
    <property type="match status" value="1"/>
</dbReference>
<feature type="domain" description="IgGFc-binding protein N-terminal" evidence="1">
    <location>
        <begin position="130"/>
        <end position="446"/>
    </location>
</feature>
<evidence type="ECO:0000313" key="3">
    <source>
        <dbReference type="EMBL" id="PNW13333.1"/>
    </source>
</evidence>
<dbReference type="EMBL" id="PPEH01000004">
    <property type="protein sequence ID" value="PNW13333.1"/>
    <property type="molecule type" value="Genomic_DNA"/>
</dbReference>
<evidence type="ECO:0000313" key="2">
    <source>
        <dbReference type="EMBL" id="AZA80946.1"/>
    </source>
</evidence>
<dbReference type="EMBL" id="CP033924">
    <property type="protein sequence ID" value="AZA80946.1"/>
    <property type="molecule type" value="Genomic_DNA"/>
</dbReference>
<dbReference type="InterPro" id="IPR035234">
    <property type="entry name" value="IgGFc-bd_N"/>
</dbReference>
<dbReference type="InterPro" id="IPR026341">
    <property type="entry name" value="T9SS_type_B"/>
</dbReference>
<evidence type="ECO:0000259" key="1">
    <source>
        <dbReference type="Pfam" id="PF17517"/>
    </source>
</evidence>
<protein>
    <submittedName>
        <fullName evidence="3">Gliding motility protein</fullName>
    </submittedName>
    <submittedName>
        <fullName evidence="2">Gliding motility-associated C-terminal domain-containing protein</fullName>
    </submittedName>
</protein>
<dbReference type="OrthoDB" id="9765926at2"/>
<organism evidence="3 4">
    <name type="scientific">Chryseobacterium lactis</name>
    <dbReference type="NCBI Taxonomy" id="1241981"/>
    <lineage>
        <taxon>Bacteria</taxon>
        <taxon>Pseudomonadati</taxon>
        <taxon>Bacteroidota</taxon>
        <taxon>Flavobacteriia</taxon>
        <taxon>Flavobacteriales</taxon>
        <taxon>Weeksellaceae</taxon>
        <taxon>Chryseobacterium group</taxon>
        <taxon>Chryseobacterium</taxon>
    </lineage>
</organism>
<dbReference type="Gene3D" id="2.60.40.3440">
    <property type="match status" value="1"/>
</dbReference>
<evidence type="ECO:0000313" key="4">
    <source>
        <dbReference type="Proteomes" id="UP000236262"/>
    </source>
</evidence>
<dbReference type="RefSeq" id="WP_103291773.1">
    <property type="nucleotide sequence ID" value="NZ_CP033924.1"/>
</dbReference>
<dbReference type="Pfam" id="PF13585">
    <property type="entry name" value="CHU_C"/>
    <property type="match status" value="1"/>
</dbReference>
<proteinExistence type="predicted"/>
<dbReference type="KEGG" id="clac:EG342_03020"/>
<keyword evidence="5" id="KW-1185">Reference proteome</keyword>
<dbReference type="AlphaFoldDB" id="A0A3G6RSH8"/>
<gene>
    <name evidence="3" type="ORF">C1637_10920</name>
    <name evidence="2" type="ORF">EG342_03020</name>
</gene>
<reference evidence="2 5" key="2">
    <citation type="submission" date="2018-11" db="EMBL/GenBank/DDBJ databases">
        <title>Proposal to divide the Flavobacteriaceae and reorganize its genera based on Amino Acid Identity values calculated from whole genome sequences.</title>
        <authorList>
            <person name="Nicholson A.C."/>
            <person name="Gulvik C.A."/>
            <person name="Whitney A.M."/>
            <person name="Humrighouse B.W."/>
            <person name="Bell M."/>
            <person name="Holmes B."/>
            <person name="Steigerwalt A.G."/>
            <person name="Villarma A."/>
            <person name="Sheth M."/>
            <person name="Batra D."/>
            <person name="Pryor J."/>
            <person name="Bernardet J.-F."/>
            <person name="Hugo C."/>
            <person name="Kampfer P."/>
            <person name="Newman J."/>
            <person name="McQuiston J.R."/>
        </authorList>
    </citation>
    <scope>NUCLEOTIDE SEQUENCE [LARGE SCALE GENOMIC DNA]</scope>
    <source>
        <strain evidence="2 5">KC_1864</strain>
    </source>
</reference>